<protein>
    <submittedName>
        <fullName evidence="1">Uncharacterized protein</fullName>
    </submittedName>
</protein>
<dbReference type="Proteomes" id="UP000565441">
    <property type="component" value="Unassembled WGS sequence"/>
</dbReference>
<dbReference type="OrthoDB" id="3821113at2759"/>
<organism evidence="1 2">
    <name type="scientific">Tricholomella constricta</name>
    <dbReference type="NCBI Taxonomy" id="117010"/>
    <lineage>
        <taxon>Eukaryota</taxon>
        <taxon>Fungi</taxon>
        <taxon>Dikarya</taxon>
        <taxon>Basidiomycota</taxon>
        <taxon>Agaricomycotina</taxon>
        <taxon>Agaricomycetes</taxon>
        <taxon>Agaricomycetidae</taxon>
        <taxon>Agaricales</taxon>
        <taxon>Tricholomatineae</taxon>
        <taxon>Lyophyllaceae</taxon>
        <taxon>Tricholomella</taxon>
    </lineage>
</organism>
<proteinExistence type="predicted"/>
<dbReference type="GO" id="GO:0032981">
    <property type="term" value="P:mitochondrial respiratory chain complex I assembly"/>
    <property type="evidence" value="ECO:0007669"/>
    <property type="project" value="InterPro"/>
</dbReference>
<evidence type="ECO:0000313" key="1">
    <source>
        <dbReference type="EMBL" id="KAF5376721.1"/>
    </source>
</evidence>
<comment type="caution">
    <text evidence="1">The sequence shown here is derived from an EMBL/GenBank/DDBJ whole genome shotgun (WGS) entry which is preliminary data.</text>
</comment>
<sequence>MTALKAATSQQTPLKKFALHSTSTCSARASVYGKCILAGYTDVRKDMCKEEFAQFDETEVVKIG</sequence>
<dbReference type="PANTHER" id="PTHR34561:SF1">
    <property type="entry name" value="NADH DEHYDROGENASE [UBIQUINONE] 1 ALPHA SUBCOMPLEX ASSEMBLY FACTOR 8"/>
    <property type="match status" value="1"/>
</dbReference>
<name>A0A8H5H4Y9_9AGAR</name>
<reference evidence="1 2" key="1">
    <citation type="journal article" date="2020" name="ISME J.">
        <title>Uncovering the hidden diversity of litter-decomposition mechanisms in mushroom-forming fungi.</title>
        <authorList>
            <person name="Floudas D."/>
            <person name="Bentzer J."/>
            <person name="Ahren D."/>
            <person name="Johansson T."/>
            <person name="Persson P."/>
            <person name="Tunlid A."/>
        </authorList>
    </citation>
    <scope>NUCLEOTIDE SEQUENCE [LARGE SCALE GENOMIC DNA]</scope>
    <source>
        <strain evidence="1 2">CBS 661.87</strain>
    </source>
</reference>
<gene>
    <name evidence="1" type="ORF">D9615_007802</name>
</gene>
<evidence type="ECO:0000313" key="2">
    <source>
        <dbReference type="Proteomes" id="UP000565441"/>
    </source>
</evidence>
<dbReference type="AlphaFoldDB" id="A0A8H5H4Y9"/>
<keyword evidence="2" id="KW-1185">Reference proteome</keyword>
<dbReference type="EMBL" id="JAACJP010000027">
    <property type="protein sequence ID" value="KAF5376721.1"/>
    <property type="molecule type" value="Genomic_DNA"/>
</dbReference>
<dbReference type="PANTHER" id="PTHR34561">
    <property type="entry name" value="NADH DEHYDROGENASE [UBIQUINONE] 1 ALPHA SUBCOMPLEX ASSEMBLY FACTOR 8"/>
    <property type="match status" value="1"/>
</dbReference>
<dbReference type="InterPro" id="IPR034595">
    <property type="entry name" value="NDUFAF8"/>
</dbReference>
<accession>A0A8H5H4Y9</accession>
<dbReference type="GO" id="GO:0005739">
    <property type="term" value="C:mitochondrion"/>
    <property type="evidence" value="ECO:0007669"/>
    <property type="project" value="InterPro"/>
</dbReference>